<accession>A0ABP0QY95</accession>
<evidence type="ECO:0000313" key="2">
    <source>
        <dbReference type="Proteomes" id="UP001642484"/>
    </source>
</evidence>
<organism evidence="1 2">
    <name type="scientific">Durusdinium trenchii</name>
    <dbReference type="NCBI Taxonomy" id="1381693"/>
    <lineage>
        <taxon>Eukaryota</taxon>
        <taxon>Sar</taxon>
        <taxon>Alveolata</taxon>
        <taxon>Dinophyceae</taxon>
        <taxon>Suessiales</taxon>
        <taxon>Symbiodiniaceae</taxon>
        <taxon>Durusdinium</taxon>
    </lineage>
</organism>
<keyword evidence="2" id="KW-1185">Reference proteome</keyword>
<gene>
    <name evidence="1" type="ORF">CCMP2556_LOCUS44590</name>
</gene>
<dbReference type="EMBL" id="CAXAMN010025190">
    <property type="protein sequence ID" value="CAK9093273.1"/>
    <property type="molecule type" value="Genomic_DNA"/>
</dbReference>
<reference evidence="1 2" key="1">
    <citation type="submission" date="2024-02" db="EMBL/GenBank/DDBJ databases">
        <authorList>
            <person name="Chen Y."/>
            <person name="Shah S."/>
            <person name="Dougan E. K."/>
            <person name="Thang M."/>
            <person name="Chan C."/>
        </authorList>
    </citation>
    <scope>NUCLEOTIDE SEQUENCE [LARGE SCALE GENOMIC DNA]</scope>
</reference>
<sequence length="303" mass="33207">MLAKSGDGLAVEDPDMAAAKTHALSEFDHVHPFTSAADLKALSRDVLVGHKLAVIIDAGTSRLKVNSTYIDVCKDILTDCNLSKYAIGIVLGPRLDLMDSLMKRCQQLFKSCRTVLIQLTAGPTQRLGKALPSFLILVHSDASVPLPYSAELLKHRSESMEQPRLRCMSKMCCFRSSTEMALLISDGSQPHDTAQELNKSDCEDDQWAIFNEAEAGADEDTMDCDGLVDEDQGFYQSLLEDVMQVAGLQQLAILSTSGHPACVIAGRKIQADPRYAILLGAGRFVNDYVGVRRSPNAQWRVNY</sequence>
<evidence type="ECO:0000313" key="1">
    <source>
        <dbReference type="EMBL" id="CAK9093273.1"/>
    </source>
</evidence>
<protein>
    <submittedName>
        <fullName evidence="1">Uncharacterized protein</fullName>
    </submittedName>
</protein>
<comment type="caution">
    <text evidence="1">The sequence shown here is derived from an EMBL/GenBank/DDBJ whole genome shotgun (WGS) entry which is preliminary data.</text>
</comment>
<proteinExistence type="predicted"/>
<name>A0ABP0QY95_9DINO</name>
<feature type="non-terminal residue" evidence="1">
    <location>
        <position position="303"/>
    </location>
</feature>
<dbReference type="Proteomes" id="UP001642484">
    <property type="component" value="Unassembled WGS sequence"/>
</dbReference>